<name>A0ABZ0VQA8_9HYPH</name>
<dbReference type="RefSeq" id="WP_322414442.1">
    <property type="nucleotide sequence ID" value="NZ_CP139858.1"/>
</dbReference>
<dbReference type="Proteomes" id="UP001322481">
    <property type="component" value="Chromosome"/>
</dbReference>
<proteinExistence type="predicted"/>
<evidence type="ECO:0000313" key="2">
    <source>
        <dbReference type="Proteomes" id="UP001322481"/>
    </source>
</evidence>
<gene>
    <name evidence="1" type="ORF">U0R22_003850</name>
</gene>
<accession>A0ABZ0VQA8</accession>
<evidence type="ECO:0000313" key="1">
    <source>
        <dbReference type="EMBL" id="WQB99662.1"/>
    </source>
</evidence>
<organism evidence="1 2">
    <name type="scientific">Mesorhizobium huakuii</name>
    <dbReference type="NCBI Taxonomy" id="28104"/>
    <lineage>
        <taxon>Bacteria</taxon>
        <taxon>Pseudomonadati</taxon>
        <taxon>Pseudomonadota</taxon>
        <taxon>Alphaproteobacteria</taxon>
        <taxon>Hyphomicrobiales</taxon>
        <taxon>Phyllobacteriaceae</taxon>
        <taxon>Mesorhizobium</taxon>
    </lineage>
</organism>
<dbReference type="EMBL" id="CP139858">
    <property type="protein sequence ID" value="WQB99662.1"/>
    <property type="molecule type" value="Genomic_DNA"/>
</dbReference>
<reference evidence="1 2" key="1">
    <citation type="submission" date="2023-11" db="EMBL/GenBank/DDBJ databases">
        <authorList>
            <person name="Panchal A.K."/>
            <person name="Meaney J.S."/>
            <person name="Karas B.J."/>
            <person name="diCenzo G.C."/>
        </authorList>
    </citation>
    <scope>NUCLEOTIDE SEQUENCE [LARGE SCALE GENOMIC DNA]</scope>
    <source>
        <strain evidence="1 2">NZP2235</strain>
    </source>
</reference>
<keyword evidence="2" id="KW-1185">Reference proteome</keyword>
<protein>
    <submittedName>
        <fullName evidence="1">Uncharacterized protein</fullName>
    </submittedName>
</protein>
<sequence>MPTNRFQVGNDLEQQEIAIAKLVAYAREIIRCRCHLLDVTKHVAFIADSAMTAQWPPFGQTLSGSVRNSSRRAFSVGVRLISG</sequence>